<evidence type="ECO:0000256" key="8">
    <source>
        <dbReference type="PIRSR" id="PIRSR000178-1"/>
    </source>
</evidence>
<dbReference type="EMBL" id="LC436592">
    <property type="protein sequence ID" value="BBH62868.1"/>
    <property type="molecule type" value="Genomic_DNA"/>
</dbReference>
<dbReference type="GO" id="GO:0016020">
    <property type="term" value="C:membrane"/>
    <property type="evidence" value="ECO:0007669"/>
    <property type="project" value="UniProtKB-SubCell"/>
</dbReference>
<comment type="cofactor">
    <cofactor evidence="8">
        <name>heme</name>
        <dbReference type="ChEBI" id="CHEBI:30413"/>
    </cofactor>
    <text evidence="8">The heme is bound between the two transmembrane subunits.</text>
</comment>
<dbReference type="PANTHER" id="PTHR10978:SF5">
    <property type="entry name" value="SUCCINATE DEHYDROGENASE CYTOCHROME B560 SUBUNIT, MITOCHONDRIAL"/>
    <property type="match status" value="1"/>
</dbReference>
<name>A0A5S9HWS0_PYRKA</name>
<dbReference type="Pfam" id="PF01127">
    <property type="entry name" value="Sdh_cyt"/>
    <property type="match status" value="1"/>
</dbReference>
<dbReference type="EMBL" id="LC436591">
    <property type="protein sequence ID" value="BBH62867.1"/>
    <property type="molecule type" value="Genomic_DNA"/>
</dbReference>
<keyword evidence="5 9" id="KW-1133">Transmembrane helix</keyword>
<dbReference type="GO" id="GO:0009055">
    <property type="term" value="F:electron transfer activity"/>
    <property type="evidence" value="ECO:0007669"/>
    <property type="project" value="InterPro"/>
</dbReference>
<dbReference type="EMBL" id="LC436590">
    <property type="protein sequence ID" value="BBH62866.1"/>
    <property type="molecule type" value="Genomic_DNA"/>
</dbReference>
<geneLocation type="mitochondrion" evidence="11"/>
<evidence type="ECO:0000256" key="4">
    <source>
        <dbReference type="ARBA" id="ARBA00022723"/>
    </source>
</evidence>
<evidence type="ECO:0000256" key="9">
    <source>
        <dbReference type="SAM" id="Phobius"/>
    </source>
</evidence>
<keyword evidence="7 9" id="KW-0472">Membrane</keyword>
<dbReference type="GO" id="GO:0005739">
    <property type="term" value="C:mitochondrion"/>
    <property type="evidence" value="ECO:0007669"/>
    <property type="project" value="GOC"/>
</dbReference>
<feature type="transmembrane region" description="Helical" evidence="9">
    <location>
        <begin position="32"/>
        <end position="52"/>
    </location>
</feature>
<dbReference type="PROSITE" id="PS01001">
    <property type="entry name" value="SDH_CYT_2"/>
    <property type="match status" value="1"/>
</dbReference>
<reference evidence="11" key="1">
    <citation type="submission" date="2018-11" db="EMBL/GenBank/DDBJ databases">
        <title>DNA analysis of Pyropia katadae in Japan.</title>
        <authorList>
            <person name="Tamaki M."/>
            <person name="Fujiyoshi E."/>
            <person name="Kobayashi M."/>
            <person name="Iwade S."/>
            <person name="Kaneko A."/>
            <person name="Suda M."/>
        </authorList>
    </citation>
    <scope>NUCLEOTIDE SEQUENCE</scope>
    <source>
        <strain evidence="11">Omosegawa</strain>
        <strain evidence="10">Orikasagawa</strain>
        <strain evidence="12">Otowagawa</strain>
    </source>
</reference>
<evidence type="ECO:0000313" key="10">
    <source>
        <dbReference type="EMBL" id="BBH62866.1"/>
    </source>
</evidence>
<feature type="transmembrane region" description="Helical" evidence="9">
    <location>
        <begin position="64"/>
        <end position="86"/>
    </location>
</feature>
<evidence type="ECO:0000256" key="1">
    <source>
        <dbReference type="ARBA" id="ARBA00004141"/>
    </source>
</evidence>
<proteinExistence type="predicted"/>
<comment type="subcellular location">
    <subcellularLocation>
        <location evidence="1">Membrane</location>
        <topology evidence="1">Multi-pass membrane protein</topology>
    </subcellularLocation>
</comment>
<feature type="transmembrane region" description="Helical" evidence="9">
    <location>
        <begin position="106"/>
        <end position="127"/>
    </location>
</feature>
<dbReference type="NCBIfam" id="TIGR02970">
    <property type="entry name" value="succ_dehyd_cytB"/>
    <property type="match status" value="1"/>
</dbReference>
<accession>A0A5S9HWS0</accession>
<dbReference type="InterPro" id="IPR018495">
    <property type="entry name" value="Succ_DH_cyt_bsu_CS"/>
</dbReference>
<gene>
    <name evidence="11" type="primary">sdh3</name>
</gene>
<protein>
    <submittedName>
        <fullName evidence="11">Succinate:cytochrome c oxidoreductase subunit 3</fullName>
    </submittedName>
</protein>
<dbReference type="InterPro" id="IPR014314">
    <property type="entry name" value="Succ_DH_cytb556"/>
</dbReference>
<evidence type="ECO:0000256" key="3">
    <source>
        <dbReference type="ARBA" id="ARBA00022692"/>
    </source>
</evidence>
<dbReference type="PIRSF" id="PIRSF000178">
    <property type="entry name" value="SDH_cyt_b560"/>
    <property type="match status" value="1"/>
</dbReference>
<dbReference type="InterPro" id="IPR000701">
    <property type="entry name" value="SuccDH_FuR_B_TM-su"/>
</dbReference>
<dbReference type="GO" id="GO:0006121">
    <property type="term" value="P:mitochondrial electron transport, succinate to ubiquinone"/>
    <property type="evidence" value="ECO:0007669"/>
    <property type="project" value="TreeGrafter"/>
</dbReference>
<organism evidence="11">
    <name type="scientific">[Neopyropia] katadae var. hemiphylla</name>
    <dbReference type="NCBI Taxonomy" id="243213"/>
    <lineage>
        <taxon>Eukaryota</taxon>
        <taxon>Rhodophyta</taxon>
        <taxon>Bangiophyceae</taxon>
        <taxon>Bangiales</taxon>
        <taxon>Bangiaceae</taxon>
        <taxon>Pyropia</taxon>
    </lineage>
</organism>
<dbReference type="CDD" id="cd03499">
    <property type="entry name" value="SQR_TypeC_SdhC"/>
    <property type="match status" value="1"/>
</dbReference>
<dbReference type="PROSITE" id="PS01000">
    <property type="entry name" value="SDH_CYT_1"/>
    <property type="match status" value="1"/>
</dbReference>
<dbReference type="PANTHER" id="PTHR10978">
    <property type="entry name" value="SUCCINATE DEHYDROGENASE CYTOCHROME B560 SUBUNIT"/>
    <property type="match status" value="1"/>
</dbReference>
<dbReference type="GO" id="GO:0006099">
    <property type="term" value="P:tricarboxylic acid cycle"/>
    <property type="evidence" value="ECO:0007669"/>
    <property type="project" value="InterPro"/>
</dbReference>
<sequence length="129" mass="15238">MHNINRPISPHLTIYNPQISATFSIWHRISGVVMFILIASSILILNQVYFSYTPIFLVDILLNYILSNWILVSFRLLISTIFLYHISNGLRHFLWDSVRHVNTKKIYKDSNLLLFFVFIVTITQSYIEF</sequence>
<keyword evidence="2 8" id="KW-0349">Heme</keyword>
<keyword evidence="6 8" id="KW-0408">Iron</keyword>
<evidence type="ECO:0000313" key="12">
    <source>
        <dbReference type="EMBL" id="BBH62868.1"/>
    </source>
</evidence>
<dbReference type="SUPFAM" id="SSF81343">
    <property type="entry name" value="Fumarate reductase respiratory complex transmembrane subunits"/>
    <property type="match status" value="1"/>
</dbReference>
<dbReference type="Gene3D" id="1.20.1300.10">
    <property type="entry name" value="Fumarate reductase/succinate dehydrogenase, transmembrane subunit"/>
    <property type="match status" value="1"/>
</dbReference>
<evidence type="ECO:0000313" key="11">
    <source>
        <dbReference type="EMBL" id="BBH62867.1"/>
    </source>
</evidence>
<dbReference type="GO" id="GO:0046872">
    <property type="term" value="F:metal ion binding"/>
    <property type="evidence" value="ECO:0007669"/>
    <property type="project" value="UniProtKB-KW"/>
</dbReference>
<evidence type="ECO:0000256" key="5">
    <source>
        <dbReference type="ARBA" id="ARBA00022989"/>
    </source>
</evidence>
<keyword evidence="4 8" id="KW-0479">Metal-binding</keyword>
<evidence type="ECO:0000256" key="2">
    <source>
        <dbReference type="ARBA" id="ARBA00022617"/>
    </source>
</evidence>
<dbReference type="InterPro" id="IPR034804">
    <property type="entry name" value="SQR/QFR_C/D"/>
</dbReference>
<keyword evidence="11" id="KW-0496">Mitochondrion</keyword>
<keyword evidence="3 9" id="KW-0812">Transmembrane</keyword>
<dbReference type="AlphaFoldDB" id="A0A5S9HWS0"/>
<evidence type="ECO:0000256" key="6">
    <source>
        <dbReference type="ARBA" id="ARBA00023004"/>
    </source>
</evidence>
<feature type="binding site" description="axial binding residue" evidence="8">
    <location>
        <position position="85"/>
    </location>
    <ligand>
        <name>heme</name>
        <dbReference type="ChEBI" id="CHEBI:30413"/>
        <note>ligand shared with second transmembrane subunit</note>
    </ligand>
    <ligandPart>
        <name>Fe</name>
        <dbReference type="ChEBI" id="CHEBI:18248"/>
    </ligandPart>
</feature>
<evidence type="ECO:0000256" key="7">
    <source>
        <dbReference type="ARBA" id="ARBA00023136"/>
    </source>
</evidence>